<evidence type="ECO:0000256" key="8">
    <source>
        <dbReference type="ARBA" id="ARBA00041958"/>
    </source>
</evidence>
<dbReference type="PANTHER" id="PTHR16056:SF16">
    <property type="entry name" value="REGULATOR OF MICROTUBULE DYNAMICS PROTEIN 1"/>
    <property type="match status" value="1"/>
</dbReference>
<evidence type="ECO:0000313" key="11">
    <source>
        <dbReference type="Proteomes" id="UP001163046"/>
    </source>
</evidence>
<keyword evidence="4" id="KW-0677">Repeat</keyword>
<evidence type="ECO:0000256" key="4">
    <source>
        <dbReference type="ARBA" id="ARBA00022737"/>
    </source>
</evidence>
<keyword evidence="6" id="KW-0206">Cytoskeleton</keyword>
<evidence type="ECO:0000256" key="1">
    <source>
        <dbReference type="ARBA" id="ARBA00004245"/>
    </source>
</evidence>
<dbReference type="Gene3D" id="1.25.40.10">
    <property type="entry name" value="Tetratricopeptide repeat domain"/>
    <property type="match status" value="1"/>
</dbReference>
<dbReference type="Pfam" id="PF21033">
    <property type="entry name" value="RMD1-3"/>
    <property type="match status" value="1"/>
</dbReference>
<accession>A0A9X0D5C6</accession>
<dbReference type="EMBL" id="MU825877">
    <property type="protein sequence ID" value="KAJ7386293.1"/>
    <property type="molecule type" value="Genomic_DNA"/>
</dbReference>
<dbReference type="GO" id="GO:0005876">
    <property type="term" value="C:spindle microtubule"/>
    <property type="evidence" value="ECO:0007669"/>
    <property type="project" value="TreeGrafter"/>
</dbReference>
<evidence type="ECO:0000256" key="6">
    <source>
        <dbReference type="ARBA" id="ARBA00023212"/>
    </source>
</evidence>
<dbReference type="GO" id="GO:0008017">
    <property type="term" value="F:microtubule binding"/>
    <property type="evidence" value="ECO:0007669"/>
    <property type="project" value="TreeGrafter"/>
</dbReference>
<evidence type="ECO:0000256" key="2">
    <source>
        <dbReference type="ARBA" id="ARBA00011375"/>
    </source>
</evidence>
<evidence type="ECO:0000256" key="7">
    <source>
        <dbReference type="ARBA" id="ARBA00039966"/>
    </source>
</evidence>
<organism evidence="10 11">
    <name type="scientific">Desmophyllum pertusum</name>
    <dbReference type="NCBI Taxonomy" id="174260"/>
    <lineage>
        <taxon>Eukaryota</taxon>
        <taxon>Metazoa</taxon>
        <taxon>Cnidaria</taxon>
        <taxon>Anthozoa</taxon>
        <taxon>Hexacorallia</taxon>
        <taxon>Scleractinia</taxon>
        <taxon>Caryophylliina</taxon>
        <taxon>Caryophylliidae</taxon>
        <taxon>Desmophyllum</taxon>
    </lineage>
</organism>
<dbReference type="InterPro" id="IPR019734">
    <property type="entry name" value="TPR_rpt"/>
</dbReference>
<dbReference type="Proteomes" id="UP001163046">
    <property type="component" value="Unassembled WGS sequence"/>
</dbReference>
<comment type="caution">
    <text evidence="10">The sequence shown here is derived from an EMBL/GenBank/DDBJ whole genome shotgun (WGS) entry which is preliminary data.</text>
</comment>
<dbReference type="PANTHER" id="PTHR16056">
    <property type="entry name" value="REGULATOR OF MICROTUBULE DYNAMICS PROTEIN"/>
    <property type="match status" value="1"/>
</dbReference>
<dbReference type="SUPFAM" id="SSF48452">
    <property type="entry name" value="TPR-like"/>
    <property type="match status" value="1"/>
</dbReference>
<keyword evidence="5 9" id="KW-0802">TPR repeat</keyword>
<dbReference type="InterPro" id="IPR049039">
    <property type="entry name" value="RMD1-3_a_helical_rpt"/>
</dbReference>
<protein>
    <recommendedName>
        <fullName evidence="7">Regulator of microtubule dynamics protein 1</fullName>
    </recommendedName>
    <alternativeName>
        <fullName evidence="8">Protein FAM82B</fullName>
    </alternativeName>
</protein>
<dbReference type="GO" id="GO:0097431">
    <property type="term" value="C:mitotic spindle pole"/>
    <property type="evidence" value="ECO:0007669"/>
    <property type="project" value="TreeGrafter"/>
</dbReference>
<sequence length="231" mass="26692">MSELELDIKTADELFDNNKTQELYDLLLKRKDSQNAEVEWRLARACRVLAEKSEDTDTKKNMTYEALEHAKLALSIDDKNFACHKWYAIALSIVGDYEGTKAKLQNAYIMKEHFEKAIELNTTDPTSRHLLGLWCFTFADMPWYTRKLASAIFASPPSSTYDEALGHFQKAEELEPNFFSKNHLLLGKTFLRQKKYEEAKLWLDKAVNKNPCKTVDDDIAKKEAEELLKSL</sequence>
<dbReference type="OrthoDB" id="69711at2759"/>
<dbReference type="GO" id="GO:0005739">
    <property type="term" value="C:mitochondrion"/>
    <property type="evidence" value="ECO:0007669"/>
    <property type="project" value="TreeGrafter"/>
</dbReference>
<gene>
    <name evidence="10" type="primary">RMDN1</name>
    <name evidence="10" type="ORF">OS493_010699</name>
</gene>
<comment type="subcellular location">
    <subcellularLocation>
        <location evidence="1">Cytoplasm</location>
        <location evidence="1">Cytoskeleton</location>
    </subcellularLocation>
</comment>
<keyword evidence="11" id="KW-1185">Reference proteome</keyword>
<name>A0A9X0D5C6_9CNID</name>
<evidence type="ECO:0000256" key="5">
    <source>
        <dbReference type="ARBA" id="ARBA00022803"/>
    </source>
</evidence>
<keyword evidence="3" id="KW-0963">Cytoplasm</keyword>
<evidence type="ECO:0000256" key="9">
    <source>
        <dbReference type="PROSITE-ProRule" id="PRU00339"/>
    </source>
</evidence>
<dbReference type="AlphaFoldDB" id="A0A9X0D5C6"/>
<feature type="repeat" description="TPR" evidence="9">
    <location>
        <begin position="180"/>
        <end position="213"/>
    </location>
</feature>
<reference evidence="10" key="1">
    <citation type="submission" date="2023-01" db="EMBL/GenBank/DDBJ databases">
        <title>Genome assembly of the deep-sea coral Lophelia pertusa.</title>
        <authorList>
            <person name="Herrera S."/>
            <person name="Cordes E."/>
        </authorList>
    </citation>
    <scope>NUCLEOTIDE SEQUENCE</scope>
    <source>
        <strain evidence="10">USNM1676648</strain>
        <tissue evidence="10">Polyp</tissue>
    </source>
</reference>
<comment type="subunit">
    <text evidence="2">Interacts with microtubules.</text>
</comment>
<proteinExistence type="predicted"/>
<evidence type="ECO:0000256" key="3">
    <source>
        <dbReference type="ARBA" id="ARBA00022490"/>
    </source>
</evidence>
<evidence type="ECO:0000313" key="10">
    <source>
        <dbReference type="EMBL" id="KAJ7386293.1"/>
    </source>
</evidence>
<dbReference type="PROSITE" id="PS50005">
    <property type="entry name" value="TPR"/>
    <property type="match status" value="1"/>
</dbReference>
<dbReference type="InterPro" id="IPR011990">
    <property type="entry name" value="TPR-like_helical_dom_sf"/>
</dbReference>